<accession>A0AA40HWG5</accession>
<sequence>MGSCLSPAARECPQRMPFLLSPYILTHKTSLPSLGQILTREAPSNLPGPFYPRDLETVLIVLDRP</sequence>
<dbReference type="EMBL" id="JAULJE010000009">
    <property type="protein sequence ID" value="KAK1338649.1"/>
    <property type="molecule type" value="Genomic_DNA"/>
</dbReference>
<dbReference type="Proteomes" id="UP001177744">
    <property type="component" value="Unassembled WGS sequence"/>
</dbReference>
<comment type="caution">
    <text evidence="1">The sequence shown here is derived from an EMBL/GenBank/DDBJ whole genome shotgun (WGS) entry which is preliminary data.</text>
</comment>
<keyword evidence="2" id="KW-1185">Reference proteome</keyword>
<organism evidence="1 2">
    <name type="scientific">Cnephaeus nilssonii</name>
    <name type="common">Northern bat</name>
    <name type="synonym">Eptesicus nilssonii</name>
    <dbReference type="NCBI Taxonomy" id="3371016"/>
    <lineage>
        <taxon>Eukaryota</taxon>
        <taxon>Metazoa</taxon>
        <taxon>Chordata</taxon>
        <taxon>Craniata</taxon>
        <taxon>Vertebrata</taxon>
        <taxon>Euteleostomi</taxon>
        <taxon>Mammalia</taxon>
        <taxon>Eutheria</taxon>
        <taxon>Laurasiatheria</taxon>
        <taxon>Chiroptera</taxon>
        <taxon>Yangochiroptera</taxon>
        <taxon>Vespertilionidae</taxon>
        <taxon>Cnephaeus</taxon>
    </lineage>
</organism>
<protein>
    <submittedName>
        <fullName evidence="1">Uncharacterized protein</fullName>
    </submittedName>
</protein>
<gene>
    <name evidence="1" type="ORF">QTO34_019303</name>
</gene>
<evidence type="ECO:0000313" key="2">
    <source>
        <dbReference type="Proteomes" id="UP001177744"/>
    </source>
</evidence>
<dbReference type="AlphaFoldDB" id="A0AA40HWG5"/>
<name>A0AA40HWG5_CNENI</name>
<reference evidence="1" key="1">
    <citation type="submission" date="2023-06" db="EMBL/GenBank/DDBJ databases">
        <title>Reference genome for the Northern bat (Eptesicus nilssonii), a most northern bat species.</title>
        <authorList>
            <person name="Laine V.N."/>
            <person name="Pulliainen A.T."/>
            <person name="Lilley T.M."/>
        </authorList>
    </citation>
    <scope>NUCLEOTIDE SEQUENCE</scope>
    <source>
        <strain evidence="1">BLF_Eptnil</strain>
        <tissue evidence="1">Kidney</tissue>
    </source>
</reference>
<evidence type="ECO:0000313" key="1">
    <source>
        <dbReference type="EMBL" id="KAK1338649.1"/>
    </source>
</evidence>
<proteinExistence type="predicted"/>